<accession>A0A934TPV7</accession>
<evidence type="ECO:0000256" key="10">
    <source>
        <dbReference type="ARBA" id="ARBA00022840"/>
    </source>
</evidence>
<comment type="cofactor">
    <cofactor evidence="19">
        <name>Mg(2+)</name>
        <dbReference type="ChEBI" id="CHEBI:18420"/>
    </cofactor>
    <cofactor evidence="19">
        <name>Mn(2+)</name>
        <dbReference type="ChEBI" id="CHEBI:29035"/>
    </cofactor>
    <text evidence="19">Binds 2 magnesium or manganese ions per subunit.</text>
</comment>
<keyword evidence="12 17" id="KW-0133">Cell shape</keyword>
<dbReference type="GO" id="GO:0009252">
    <property type="term" value="P:peptidoglycan biosynthetic process"/>
    <property type="evidence" value="ECO:0007669"/>
    <property type="project" value="UniProtKB-UniRule"/>
</dbReference>
<dbReference type="InterPro" id="IPR005905">
    <property type="entry name" value="D_ala_D_ala"/>
</dbReference>
<dbReference type="Pfam" id="PF01820">
    <property type="entry name" value="Dala_Dala_lig_N"/>
    <property type="match status" value="1"/>
</dbReference>
<evidence type="ECO:0000256" key="15">
    <source>
        <dbReference type="ARBA" id="ARBA00023316"/>
    </source>
</evidence>
<dbReference type="InterPro" id="IPR011095">
    <property type="entry name" value="Dala_Dala_lig_C"/>
</dbReference>
<evidence type="ECO:0000259" key="21">
    <source>
        <dbReference type="PROSITE" id="PS50975"/>
    </source>
</evidence>
<dbReference type="PANTHER" id="PTHR23132">
    <property type="entry name" value="D-ALANINE--D-ALANINE LIGASE"/>
    <property type="match status" value="1"/>
</dbReference>
<keyword evidence="23" id="KW-1185">Reference proteome</keyword>
<evidence type="ECO:0000256" key="9">
    <source>
        <dbReference type="ARBA" id="ARBA00022741"/>
    </source>
</evidence>
<evidence type="ECO:0000256" key="11">
    <source>
        <dbReference type="ARBA" id="ARBA00022842"/>
    </source>
</evidence>
<keyword evidence="8 19" id="KW-0479">Metal-binding</keyword>
<keyword evidence="10 20" id="KW-0067">ATP-binding</keyword>
<comment type="subcellular location">
    <subcellularLocation>
        <location evidence="3 17">Cytoplasm</location>
    </subcellularLocation>
</comment>
<evidence type="ECO:0000256" key="20">
    <source>
        <dbReference type="PROSITE-ProRule" id="PRU00409"/>
    </source>
</evidence>
<feature type="active site" evidence="18">
    <location>
        <position position="296"/>
    </location>
</feature>
<keyword evidence="11 19" id="KW-0460">Magnesium</keyword>
<dbReference type="PROSITE" id="PS00843">
    <property type="entry name" value="DALA_DALA_LIGASE_1"/>
    <property type="match status" value="1"/>
</dbReference>
<evidence type="ECO:0000313" key="23">
    <source>
        <dbReference type="Proteomes" id="UP000630528"/>
    </source>
</evidence>
<feature type="active site" evidence="18">
    <location>
        <position position="160"/>
    </location>
</feature>
<evidence type="ECO:0000256" key="14">
    <source>
        <dbReference type="ARBA" id="ARBA00023211"/>
    </source>
</evidence>
<dbReference type="HAMAP" id="MF_00047">
    <property type="entry name" value="Dala_Dala_lig"/>
    <property type="match status" value="1"/>
</dbReference>
<dbReference type="NCBIfam" id="NF002378">
    <property type="entry name" value="PRK01372.1"/>
    <property type="match status" value="1"/>
</dbReference>
<proteinExistence type="inferred from homology"/>
<dbReference type="InterPro" id="IPR013815">
    <property type="entry name" value="ATP_grasp_subdomain_1"/>
</dbReference>
<comment type="caution">
    <text evidence="22">The sequence shown here is derived from an EMBL/GenBank/DDBJ whole genome shotgun (WGS) entry which is preliminary data.</text>
</comment>
<dbReference type="SUPFAM" id="SSF56059">
    <property type="entry name" value="Glutathione synthetase ATP-binding domain-like"/>
    <property type="match status" value="1"/>
</dbReference>
<evidence type="ECO:0000256" key="12">
    <source>
        <dbReference type="ARBA" id="ARBA00022960"/>
    </source>
</evidence>
<keyword evidence="7 17" id="KW-0436">Ligase</keyword>
<dbReference type="Gene3D" id="3.30.1490.20">
    <property type="entry name" value="ATP-grasp fold, A domain"/>
    <property type="match status" value="1"/>
</dbReference>
<feature type="binding site" evidence="19">
    <location>
        <position position="285"/>
    </location>
    <ligand>
        <name>Mg(2+)</name>
        <dbReference type="ChEBI" id="CHEBI:18420"/>
        <label>1</label>
    </ligand>
</feature>
<dbReference type="EC" id="6.3.2.4" evidence="5 17"/>
<dbReference type="Gene3D" id="3.30.470.20">
    <property type="entry name" value="ATP-grasp fold, B domain"/>
    <property type="match status" value="1"/>
</dbReference>
<dbReference type="Pfam" id="PF07478">
    <property type="entry name" value="Dala_Dala_lig_C"/>
    <property type="match status" value="1"/>
</dbReference>
<keyword evidence="14 19" id="KW-0464">Manganese</keyword>
<dbReference type="InterPro" id="IPR016185">
    <property type="entry name" value="PreATP-grasp_dom_sf"/>
</dbReference>
<keyword evidence="15 17" id="KW-0961">Cell wall biogenesis/degradation</keyword>
<dbReference type="GO" id="GO:0071555">
    <property type="term" value="P:cell wall organization"/>
    <property type="evidence" value="ECO:0007669"/>
    <property type="project" value="UniProtKB-KW"/>
</dbReference>
<dbReference type="GO" id="GO:0008360">
    <property type="term" value="P:regulation of cell shape"/>
    <property type="evidence" value="ECO:0007669"/>
    <property type="project" value="UniProtKB-KW"/>
</dbReference>
<evidence type="ECO:0000256" key="19">
    <source>
        <dbReference type="PIRSR" id="PIRSR039102-3"/>
    </source>
</evidence>
<dbReference type="NCBIfam" id="TIGR01205">
    <property type="entry name" value="D_ala_D_alaTIGR"/>
    <property type="match status" value="1"/>
</dbReference>
<evidence type="ECO:0000256" key="1">
    <source>
        <dbReference type="ARBA" id="ARBA00001936"/>
    </source>
</evidence>
<dbReference type="InterPro" id="IPR000291">
    <property type="entry name" value="D-Ala_lig_Van_CS"/>
</dbReference>
<feature type="binding site" evidence="19">
    <location>
        <position position="285"/>
    </location>
    <ligand>
        <name>Mg(2+)</name>
        <dbReference type="ChEBI" id="CHEBI:18420"/>
        <label>2</label>
    </ligand>
</feature>
<evidence type="ECO:0000256" key="5">
    <source>
        <dbReference type="ARBA" id="ARBA00012216"/>
    </source>
</evidence>
<evidence type="ECO:0000256" key="17">
    <source>
        <dbReference type="HAMAP-Rule" id="MF_00047"/>
    </source>
</evidence>
<evidence type="ECO:0000256" key="2">
    <source>
        <dbReference type="ARBA" id="ARBA00003921"/>
    </source>
</evidence>
<evidence type="ECO:0000256" key="13">
    <source>
        <dbReference type="ARBA" id="ARBA00022984"/>
    </source>
</evidence>
<dbReference type="PROSITE" id="PS50975">
    <property type="entry name" value="ATP_GRASP"/>
    <property type="match status" value="1"/>
</dbReference>
<comment type="pathway">
    <text evidence="17">Cell wall biogenesis; peptidoglycan biosynthesis.</text>
</comment>
<evidence type="ECO:0000256" key="4">
    <source>
        <dbReference type="ARBA" id="ARBA00010871"/>
    </source>
</evidence>
<dbReference type="GO" id="GO:0005829">
    <property type="term" value="C:cytosol"/>
    <property type="evidence" value="ECO:0007669"/>
    <property type="project" value="TreeGrafter"/>
</dbReference>
<comment type="function">
    <text evidence="2 17">Cell wall formation.</text>
</comment>
<comment type="catalytic activity">
    <reaction evidence="16 17">
        <text>2 D-alanine + ATP = D-alanyl-D-alanine + ADP + phosphate + H(+)</text>
        <dbReference type="Rhea" id="RHEA:11224"/>
        <dbReference type="ChEBI" id="CHEBI:15378"/>
        <dbReference type="ChEBI" id="CHEBI:30616"/>
        <dbReference type="ChEBI" id="CHEBI:43474"/>
        <dbReference type="ChEBI" id="CHEBI:57416"/>
        <dbReference type="ChEBI" id="CHEBI:57822"/>
        <dbReference type="ChEBI" id="CHEBI:456216"/>
        <dbReference type="EC" id="6.3.2.4"/>
    </reaction>
</comment>
<feature type="domain" description="ATP-grasp" evidence="21">
    <location>
        <begin position="114"/>
        <end position="318"/>
    </location>
</feature>
<evidence type="ECO:0000313" key="22">
    <source>
        <dbReference type="EMBL" id="MBK6004462.1"/>
    </source>
</evidence>
<dbReference type="FunFam" id="3.40.50.20:FF:000013">
    <property type="entry name" value="D-alanine--D-alanine ligase"/>
    <property type="match status" value="1"/>
</dbReference>
<dbReference type="PROSITE" id="PS00844">
    <property type="entry name" value="DALA_DALA_LIGASE_2"/>
    <property type="match status" value="1"/>
</dbReference>
<reference evidence="22" key="1">
    <citation type="journal article" date="2012" name="J. Microbiol. Biotechnol.">
        <title>Ramlibacter ginsenosidimutans sp. nov., with ginsenoside-converting activity.</title>
        <authorList>
            <person name="Wang L."/>
            <person name="An D.S."/>
            <person name="Kim S.G."/>
            <person name="Jin F.X."/>
            <person name="Kim S.C."/>
            <person name="Lee S.T."/>
            <person name="Im W.T."/>
        </authorList>
    </citation>
    <scope>NUCLEOTIDE SEQUENCE</scope>
    <source>
        <strain evidence="22">KACC 17527</strain>
    </source>
</reference>
<keyword evidence="13 17" id="KW-0573">Peptidoglycan synthesis</keyword>
<dbReference type="PANTHER" id="PTHR23132:SF23">
    <property type="entry name" value="D-ALANINE--D-ALANINE LIGASE B"/>
    <property type="match status" value="1"/>
</dbReference>
<feature type="binding site" evidence="19">
    <location>
        <position position="271"/>
    </location>
    <ligand>
        <name>Mg(2+)</name>
        <dbReference type="ChEBI" id="CHEBI:18420"/>
        <label>1</label>
    </ligand>
</feature>
<evidence type="ECO:0000256" key="8">
    <source>
        <dbReference type="ARBA" id="ARBA00022723"/>
    </source>
</evidence>
<organism evidence="22 23">
    <name type="scientific">Ramlibacter ginsenosidimutans</name>
    <dbReference type="NCBI Taxonomy" id="502333"/>
    <lineage>
        <taxon>Bacteria</taxon>
        <taxon>Pseudomonadati</taxon>
        <taxon>Pseudomonadota</taxon>
        <taxon>Betaproteobacteria</taxon>
        <taxon>Burkholderiales</taxon>
        <taxon>Comamonadaceae</taxon>
        <taxon>Ramlibacter</taxon>
    </lineage>
</organism>
<evidence type="ECO:0000256" key="3">
    <source>
        <dbReference type="ARBA" id="ARBA00004496"/>
    </source>
</evidence>
<evidence type="ECO:0000256" key="18">
    <source>
        <dbReference type="PIRSR" id="PIRSR039102-1"/>
    </source>
</evidence>
<feature type="binding site" evidence="19">
    <location>
        <position position="287"/>
    </location>
    <ligand>
        <name>Mg(2+)</name>
        <dbReference type="ChEBI" id="CHEBI:18420"/>
        <label>2</label>
    </ligand>
</feature>
<dbReference type="InterPro" id="IPR011761">
    <property type="entry name" value="ATP-grasp"/>
</dbReference>
<evidence type="ECO:0000256" key="7">
    <source>
        <dbReference type="ARBA" id="ARBA00022598"/>
    </source>
</evidence>
<dbReference type="Proteomes" id="UP000630528">
    <property type="component" value="Unassembled WGS sequence"/>
</dbReference>
<keyword evidence="6 17" id="KW-0963">Cytoplasm</keyword>
<dbReference type="InterPro" id="IPR011127">
    <property type="entry name" value="Dala_Dala_lig_N"/>
</dbReference>
<dbReference type="EMBL" id="JAEPWM010000001">
    <property type="protein sequence ID" value="MBK6004462.1"/>
    <property type="molecule type" value="Genomic_DNA"/>
</dbReference>
<sequence length="332" mass="35314">MTSKAQRATPDPKGFGKVAVLMGGKSAEREISLLSGGGVLKALQSKGVDAHAFDPAERDLSELKKEGFQRCFIALHGRFGEDGTVQGALELLGIPYTGSGVMASAIAIDKVMTKRVWLAEGIPTPRYTLLRRGAYQREQVLKIPDDLGLPLIVKPAREGSSIGVAKVQGYSEMQGAVDAAAALDADVLCEQFIAGDEVTCPILGTGDGARALPVIRIVAPEGNYDYQNKYFTDDTKYLVPCGLPPGEEAAIQELVVKAYRVLGCRGWGRIDVMIDGRTRQPSLLEINTSPGMTGHSLVPMSARATGISYEDLCLLLLADATLDQPAQGAAQP</sequence>
<protein>
    <recommendedName>
        <fullName evidence="5 17">D-alanine--D-alanine ligase</fullName>
        <ecNumber evidence="5 17">6.3.2.4</ecNumber>
    </recommendedName>
    <alternativeName>
        <fullName evidence="17">D-Ala-D-Ala ligase</fullName>
    </alternativeName>
    <alternativeName>
        <fullName evidence="17">D-alanylalanine synthetase</fullName>
    </alternativeName>
</protein>
<dbReference type="GO" id="GO:0008716">
    <property type="term" value="F:D-alanine-D-alanine ligase activity"/>
    <property type="evidence" value="ECO:0007669"/>
    <property type="project" value="UniProtKB-UniRule"/>
</dbReference>
<dbReference type="PIRSF" id="PIRSF039102">
    <property type="entry name" value="Ddl/VanB"/>
    <property type="match status" value="1"/>
</dbReference>
<dbReference type="GO" id="GO:0046872">
    <property type="term" value="F:metal ion binding"/>
    <property type="evidence" value="ECO:0007669"/>
    <property type="project" value="UniProtKB-KW"/>
</dbReference>
<name>A0A934TPV7_9BURK</name>
<evidence type="ECO:0000256" key="6">
    <source>
        <dbReference type="ARBA" id="ARBA00022490"/>
    </source>
</evidence>
<evidence type="ECO:0000256" key="16">
    <source>
        <dbReference type="ARBA" id="ARBA00047614"/>
    </source>
</evidence>
<comment type="cofactor">
    <cofactor evidence="1">
        <name>Mn(2+)</name>
        <dbReference type="ChEBI" id="CHEBI:29035"/>
    </cofactor>
</comment>
<dbReference type="Gene3D" id="3.40.50.20">
    <property type="match status" value="1"/>
</dbReference>
<feature type="active site" evidence="18">
    <location>
        <position position="28"/>
    </location>
</feature>
<dbReference type="AlphaFoldDB" id="A0A934TPV7"/>
<dbReference type="RefSeq" id="WP_201165862.1">
    <property type="nucleotide sequence ID" value="NZ_JAEPWM010000001.1"/>
</dbReference>
<dbReference type="GO" id="GO:0005524">
    <property type="term" value="F:ATP binding"/>
    <property type="evidence" value="ECO:0007669"/>
    <property type="project" value="UniProtKB-UniRule"/>
</dbReference>
<reference evidence="22" key="2">
    <citation type="submission" date="2021-01" db="EMBL/GenBank/DDBJ databases">
        <authorList>
            <person name="Kang M."/>
        </authorList>
    </citation>
    <scope>NUCLEOTIDE SEQUENCE</scope>
    <source>
        <strain evidence="22">KACC 17527</strain>
    </source>
</reference>
<gene>
    <name evidence="17" type="primary">ddl</name>
    <name evidence="22" type="ORF">JJB11_00030</name>
</gene>
<keyword evidence="9 20" id="KW-0547">Nucleotide-binding</keyword>
<comment type="similarity">
    <text evidence="4 17">Belongs to the D-alanine--D-alanine ligase family.</text>
</comment>
<dbReference type="SUPFAM" id="SSF52440">
    <property type="entry name" value="PreATP-grasp domain"/>
    <property type="match status" value="1"/>
</dbReference>